<organism evidence="5 6">
    <name type="scientific">Ruminococcus albus</name>
    <dbReference type="NCBI Taxonomy" id="1264"/>
    <lineage>
        <taxon>Bacteria</taxon>
        <taxon>Bacillati</taxon>
        <taxon>Bacillota</taxon>
        <taxon>Clostridia</taxon>
        <taxon>Eubacteriales</taxon>
        <taxon>Oscillospiraceae</taxon>
        <taxon>Ruminococcus</taxon>
    </lineage>
</organism>
<dbReference type="InterPro" id="IPR028082">
    <property type="entry name" value="Peripla_BP_I"/>
</dbReference>
<dbReference type="InterPro" id="IPR046335">
    <property type="entry name" value="LacI/GalR-like_sensor"/>
</dbReference>
<evidence type="ECO:0000259" key="4">
    <source>
        <dbReference type="Pfam" id="PF13377"/>
    </source>
</evidence>
<dbReference type="PANTHER" id="PTHR30146:SF24">
    <property type="entry name" value="XYLOSE OPERON REGULATORY PROTEIN"/>
    <property type="match status" value="1"/>
</dbReference>
<dbReference type="EMBL" id="FOKQ01000013">
    <property type="protein sequence ID" value="SFC46429.1"/>
    <property type="molecule type" value="Genomic_DNA"/>
</dbReference>
<evidence type="ECO:0000256" key="1">
    <source>
        <dbReference type="ARBA" id="ARBA00023015"/>
    </source>
</evidence>
<dbReference type="AlphaFoldDB" id="A0A1I1JCV3"/>
<evidence type="ECO:0000256" key="2">
    <source>
        <dbReference type="ARBA" id="ARBA00023125"/>
    </source>
</evidence>
<dbReference type="GO" id="GO:0000976">
    <property type="term" value="F:transcription cis-regulatory region binding"/>
    <property type="evidence" value="ECO:0007669"/>
    <property type="project" value="TreeGrafter"/>
</dbReference>
<accession>A0A1I1JCV3</accession>
<dbReference type="SUPFAM" id="SSF53822">
    <property type="entry name" value="Periplasmic binding protein-like I"/>
    <property type="match status" value="1"/>
</dbReference>
<evidence type="ECO:0000256" key="3">
    <source>
        <dbReference type="ARBA" id="ARBA00023163"/>
    </source>
</evidence>
<feature type="domain" description="Transcriptional regulator LacI/GalR-like sensor" evidence="4">
    <location>
        <begin position="142"/>
        <end position="293"/>
    </location>
</feature>
<dbReference type="OrthoDB" id="56125at2"/>
<gene>
    <name evidence="5" type="ORF">SAMN02910406_01761</name>
</gene>
<evidence type="ECO:0000313" key="6">
    <source>
        <dbReference type="Proteomes" id="UP000182192"/>
    </source>
</evidence>
<evidence type="ECO:0000313" key="5">
    <source>
        <dbReference type="EMBL" id="SFC46429.1"/>
    </source>
</evidence>
<reference evidence="5 6" key="1">
    <citation type="submission" date="2016-10" db="EMBL/GenBank/DDBJ databases">
        <authorList>
            <person name="de Groot N.N."/>
        </authorList>
    </citation>
    <scope>NUCLEOTIDE SEQUENCE [LARGE SCALE GENOMIC DNA]</scope>
    <source>
        <strain evidence="5 6">AR67</strain>
    </source>
</reference>
<dbReference type="CDD" id="cd06267">
    <property type="entry name" value="PBP1_LacI_sugar_binding-like"/>
    <property type="match status" value="1"/>
</dbReference>
<sequence>MENIRKTEKVICMILEDINSDFSKELVKSVANAISENKQIRLVVLPVKYDYGIEDNCLHKYREIYNNILRFSEICSIDGLIIHLGSVSERGKNSNGIFDDFLKRLSGIPKVLVASDLKDAVTVNYNNESGIREAIEFIANIEGLTKICMLGGRDDNKDARDRKEIFIKCLHDYRLEYSEDQFENTDMSEDSVEAADRLLDRNPDAEAVFCINDAVAKGLYTTLKARGKVIGRDVMVFGFDNTRMSSDLDPPLSSVGADSSSLGGKALELLLSMINGEEAESGTVPTRLYGRASLPYEMYEYNPIELSKAEPAFIYKMFNDCFYRYKLESIDREKVDLRRLFYEFMSKMLIACKHTYMDEETFGKLCMMIDKFFEKGAMQYTDSTKLTTSIEKIQNIMNKNAHSLAATVFINRLFARMKDRAIVNQSKELISHERKTNRVRQRIKEFIVSGMDKTGCCGLYRNFDRLGLDNALLFIFEKPIVHDRDKETVLPKNILLKCMMHMGDLYLMPEERQKFRVEDIFGCNKLTMKCKGFVSFPVICGKRLFGLLMCELTDDICENGEFIAMELGRSLALSEQ</sequence>
<dbReference type="RefSeq" id="WP_074961197.1">
    <property type="nucleotide sequence ID" value="NZ_FOKQ01000013.1"/>
</dbReference>
<keyword evidence="3" id="KW-0804">Transcription</keyword>
<dbReference type="GO" id="GO:0003700">
    <property type="term" value="F:DNA-binding transcription factor activity"/>
    <property type="evidence" value="ECO:0007669"/>
    <property type="project" value="TreeGrafter"/>
</dbReference>
<dbReference type="Pfam" id="PF13377">
    <property type="entry name" value="Peripla_BP_3"/>
    <property type="match status" value="1"/>
</dbReference>
<keyword evidence="1" id="KW-0805">Transcription regulation</keyword>
<dbReference type="PANTHER" id="PTHR30146">
    <property type="entry name" value="LACI-RELATED TRANSCRIPTIONAL REPRESSOR"/>
    <property type="match status" value="1"/>
</dbReference>
<keyword evidence="2 5" id="KW-0238">DNA-binding</keyword>
<dbReference type="Proteomes" id="UP000182192">
    <property type="component" value="Unassembled WGS sequence"/>
</dbReference>
<proteinExistence type="predicted"/>
<name>A0A1I1JCV3_RUMAL</name>
<dbReference type="Gene3D" id="3.40.50.2300">
    <property type="match status" value="2"/>
</dbReference>
<protein>
    <submittedName>
        <fullName evidence="5">DNA-binding transcriptional regulator, LacI/PurR family</fullName>
    </submittedName>
</protein>